<evidence type="ECO:0000313" key="15">
    <source>
        <dbReference type="Proteomes" id="UP000243884"/>
    </source>
</evidence>
<dbReference type="Pfam" id="PF19279">
    <property type="entry name" value="YegS_C"/>
    <property type="match status" value="1"/>
</dbReference>
<keyword evidence="3" id="KW-0444">Lipid biosynthesis</keyword>
<dbReference type="PROSITE" id="PS50146">
    <property type="entry name" value="DAGK"/>
    <property type="match status" value="1"/>
</dbReference>
<organism evidence="14 15">
    <name type="scientific">Aerococcus suis</name>
    <dbReference type="NCBI Taxonomy" id="371602"/>
    <lineage>
        <taxon>Bacteria</taxon>
        <taxon>Bacillati</taxon>
        <taxon>Bacillota</taxon>
        <taxon>Bacilli</taxon>
        <taxon>Lactobacillales</taxon>
        <taxon>Aerococcaceae</taxon>
        <taxon>Aerococcus</taxon>
    </lineage>
</organism>
<dbReference type="Proteomes" id="UP000243884">
    <property type="component" value="Unassembled WGS sequence"/>
</dbReference>
<evidence type="ECO:0000256" key="7">
    <source>
        <dbReference type="ARBA" id="ARBA00022777"/>
    </source>
</evidence>
<dbReference type="InterPro" id="IPR016064">
    <property type="entry name" value="NAD/diacylglycerol_kinase_sf"/>
</dbReference>
<keyword evidence="5" id="KW-0479">Metal-binding</keyword>
<dbReference type="GO" id="GO:0008654">
    <property type="term" value="P:phospholipid biosynthetic process"/>
    <property type="evidence" value="ECO:0007669"/>
    <property type="project" value="UniProtKB-KW"/>
</dbReference>
<dbReference type="InterPro" id="IPR017438">
    <property type="entry name" value="ATP-NAD_kinase_N"/>
</dbReference>
<dbReference type="GO" id="GO:0004143">
    <property type="term" value="F:ATP-dependent diacylglycerol kinase activity"/>
    <property type="evidence" value="ECO:0007669"/>
    <property type="project" value="TreeGrafter"/>
</dbReference>
<evidence type="ECO:0000256" key="4">
    <source>
        <dbReference type="ARBA" id="ARBA00022679"/>
    </source>
</evidence>
<evidence type="ECO:0000256" key="10">
    <source>
        <dbReference type="ARBA" id="ARBA00023098"/>
    </source>
</evidence>
<dbReference type="EMBL" id="FWXK01000001">
    <property type="protein sequence ID" value="SMC30116.1"/>
    <property type="molecule type" value="Genomic_DNA"/>
</dbReference>
<evidence type="ECO:0000256" key="2">
    <source>
        <dbReference type="ARBA" id="ARBA00005983"/>
    </source>
</evidence>
<dbReference type="PANTHER" id="PTHR12358">
    <property type="entry name" value="SPHINGOSINE KINASE"/>
    <property type="match status" value="1"/>
</dbReference>
<protein>
    <submittedName>
        <fullName evidence="14">Lipid kinase, YegS/Rv2252/BmrU family</fullName>
    </submittedName>
</protein>
<comment type="cofactor">
    <cofactor evidence="1">
        <name>Mg(2+)</name>
        <dbReference type="ChEBI" id="CHEBI:18420"/>
    </cofactor>
</comment>
<keyword evidence="11" id="KW-0594">Phospholipid biosynthesis</keyword>
<comment type="similarity">
    <text evidence="2">Belongs to the diacylglycerol/lipid kinase family.</text>
</comment>
<keyword evidence="6" id="KW-0547">Nucleotide-binding</keyword>
<keyword evidence="9" id="KW-0460">Magnesium</keyword>
<evidence type="ECO:0000259" key="13">
    <source>
        <dbReference type="PROSITE" id="PS50146"/>
    </source>
</evidence>
<evidence type="ECO:0000256" key="5">
    <source>
        <dbReference type="ARBA" id="ARBA00022723"/>
    </source>
</evidence>
<evidence type="ECO:0000256" key="3">
    <source>
        <dbReference type="ARBA" id="ARBA00022516"/>
    </source>
</evidence>
<dbReference type="GO" id="GO:0046872">
    <property type="term" value="F:metal ion binding"/>
    <property type="evidence" value="ECO:0007669"/>
    <property type="project" value="UniProtKB-KW"/>
</dbReference>
<dbReference type="GO" id="GO:0005886">
    <property type="term" value="C:plasma membrane"/>
    <property type="evidence" value="ECO:0007669"/>
    <property type="project" value="TreeGrafter"/>
</dbReference>
<gene>
    <name evidence="14" type="ORF">SAMN04487984_0038</name>
</gene>
<dbReference type="NCBIfam" id="TIGR00147">
    <property type="entry name" value="YegS/Rv2252/BmrU family lipid kinase"/>
    <property type="match status" value="1"/>
</dbReference>
<dbReference type="SUPFAM" id="SSF111331">
    <property type="entry name" value="NAD kinase/diacylglycerol kinase-like"/>
    <property type="match status" value="1"/>
</dbReference>
<feature type="domain" description="DAGKc" evidence="13">
    <location>
        <begin position="1"/>
        <end position="131"/>
    </location>
</feature>
<evidence type="ECO:0000256" key="1">
    <source>
        <dbReference type="ARBA" id="ARBA00001946"/>
    </source>
</evidence>
<keyword evidence="12" id="KW-1208">Phospholipid metabolism</keyword>
<keyword evidence="15" id="KW-1185">Reference proteome</keyword>
<dbReference type="Gene3D" id="3.40.50.10330">
    <property type="entry name" value="Probable inorganic polyphosphate/atp-NAD kinase, domain 1"/>
    <property type="match status" value="1"/>
</dbReference>
<keyword evidence="10" id="KW-0443">Lipid metabolism</keyword>
<evidence type="ECO:0000256" key="9">
    <source>
        <dbReference type="ARBA" id="ARBA00022842"/>
    </source>
</evidence>
<dbReference type="PANTHER" id="PTHR12358:SF106">
    <property type="entry name" value="LIPID KINASE YEGS"/>
    <property type="match status" value="1"/>
</dbReference>
<accession>A0A1W1Y1T9</accession>
<dbReference type="InterPro" id="IPR005218">
    <property type="entry name" value="Diacylglycerol/lipid_kinase"/>
</dbReference>
<dbReference type="Gene3D" id="2.60.200.40">
    <property type="match status" value="1"/>
</dbReference>
<dbReference type="OrthoDB" id="142078at2"/>
<dbReference type="STRING" id="371602.SAMN04487984_0038"/>
<evidence type="ECO:0000313" key="14">
    <source>
        <dbReference type="EMBL" id="SMC30116.1"/>
    </source>
</evidence>
<evidence type="ECO:0000256" key="11">
    <source>
        <dbReference type="ARBA" id="ARBA00023209"/>
    </source>
</evidence>
<evidence type="ECO:0000256" key="6">
    <source>
        <dbReference type="ARBA" id="ARBA00022741"/>
    </source>
</evidence>
<dbReference type="Pfam" id="PF00781">
    <property type="entry name" value="DAGK_cat"/>
    <property type="match status" value="1"/>
</dbReference>
<proteinExistence type="inferred from homology"/>
<reference evidence="15" key="1">
    <citation type="submission" date="2017-04" db="EMBL/GenBank/DDBJ databases">
        <authorList>
            <person name="Varghese N."/>
            <person name="Submissions S."/>
        </authorList>
    </citation>
    <scope>NUCLEOTIDE SEQUENCE [LARGE SCALE GENOMIC DNA]</scope>
    <source>
        <strain evidence="15">DSM 21500</strain>
    </source>
</reference>
<dbReference type="InterPro" id="IPR001206">
    <property type="entry name" value="Diacylglycerol_kinase_cat_dom"/>
</dbReference>
<sequence length="300" mass="32376">MSGCLLVINPSAGKGEAENIQTEIEPILAKHFGEVTVKYTEGEGDATKFVDDAKEMDAEAYFVVGGDGTVNEAINGLAALDHPMSFGFLPMGTVNDLARALGFPKEISAAIKGLKDYQLQPLDVGKINDQYFMNVVGIGAIPHAVNHTSSEEKSNFGFLAYLKDGVQAAIKEDSAYYDVTIDGTTYRNLKAEAIVIGLTNSVGGFEKMFKQAKVDDGKIHFLALQGRNTLKLVHELFQGLINGDISEAKDAWYETGEQIKIALSESQKEMETNVDGDPGPELPIELSILPSKLSVMVPKA</sequence>
<keyword evidence="4" id="KW-0808">Transferase</keyword>
<keyword evidence="7 14" id="KW-0418">Kinase</keyword>
<evidence type="ECO:0000256" key="12">
    <source>
        <dbReference type="ARBA" id="ARBA00023264"/>
    </source>
</evidence>
<keyword evidence="8" id="KW-0067">ATP-binding</keyword>
<evidence type="ECO:0000256" key="8">
    <source>
        <dbReference type="ARBA" id="ARBA00022840"/>
    </source>
</evidence>
<dbReference type="SMART" id="SM00046">
    <property type="entry name" value="DAGKc"/>
    <property type="match status" value="1"/>
</dbReference>
<name>A0A1W1Y1T9_9LACT</name>
<dbReference type="GO" id="GO:0005524">
    <property type="term" value="F:ATP binding"/>
    <property type="evidence" value="ECO:0007669"/>
    <property type="project" value="UniProtKB-KW"/>
</dbReference>
<dbReference type="RefSeq" id="WP_084097665.1">
    <property type="nucleotide sequence ID" value="NZ_FWXK01000001.1"/>
</dbReference>
<dbReference type="AlphaFoldDB" id="A0A1W1Y1T9"/>
<dbReference type="InterPro" id="IPR045540">
    <property type="entry name" value="YegS/DAGK_C"/>
</dbReference>
<dbReference type="InterPro" id="IPR050187">
    <property type="entry name" value="Lipid_Phosphate_FormReg"/>
</dbReference>